<keyword evidence="3" id="KW-1003">Cell membrane</keyword>
<keyword evidence="2 7" id="KW-0813">Transport</keyword>
<comment type="similarity">
    <text evidence="7">Belongs to the binding-protein-dependent transport system permease family.</text>
</comment>
<dbReference type="PANTHER" id="PTHR30151">
    <property type="entry name" value="ALKANE SULFONATE ABC TRANSPORTER-RELATED, MEMBRANE SUBUNIT"/>
    <property type="match status" value="1"/>
</dbReference>
<evidence type="ECO:0000256" key="2">
    <source>
        <dbReference type="ARBA" id="ARBA00022448"/>
    </source>
</evidence>
<dbReference type="Pfam" id="PF00528">
    <property type="entry name" value="BPD_transp_1"/>
    <property type="match status" value="1"/>
</dbReference>
<protein>
    <submittedName>
        <fullName evidence="9">ABC transporter permease</fullName>
    </submittedName>
</protein>
<gene>
    <name evidence="9" type="ORF">KQ910_19485</name>
</gene>
<dbReference type="EMBL" id="JAHOPB010000002">
    <property type="protein sequence ID" value="MBU8875964.1"/>
    <property type="molecule type" value="Genomic_DNA"/>
</dbReference>
<organism evidence="9 10">
    <name type="scientific">Reyranella humidisoli</name>
    <dbReference type="NCBI Taxonomy" id="2849149"/>
    <lineage>
        <taxon>Bacteria</taxon>
        <taxon>Pseudomonadati</taxon>
        <taxon>Pseudomonadota</taxon>
        <taxon>Alphaproteobacteria</taxon>
        <taxon>Hyphomicrobiales</taxon>
        <taxon>Reyranellaceae</taxon>
        <taxon>Reyranella</taxon>
    </lineage>
</organism>
<feature type="transmembrane region" description="Helical" evidence="7">
    <location>
        <begin position="237"/>
        <end position="259"/>
    </location>
</feature>
<reference evidence="9 10" key="1">
    <citation type="submission" date="2021-06" db="EMBL/GenBank/DDBJ databases">
        <authorList>
            <person name="Lee D.H."/>
        </authorList>
    </citation>
    <scope>NUCLEOTIDE SEQUENCE [LARGE SCALE GENOMIC DNA]</scope>
    <source>
        <strain evidence="9 10">MMS21-HV4-11</strain>
    </source>
</reference>
<dbReference type="PROSITE" id="PS50928">
    <property type="entry name" value="ABC_TM1"/>
    <property type="match status" value="1"/>
</dbReference>
<evidence type="ECO:0000256" key="7">
    <source>
        <dbReference type="RuleBase" id="RU363032"/>
    </source>
</evidence>
<proteinExistence type="inferred from homology"/>
<dbReference type="Proteomes" id="UP000727907">
    <property type="component" value="Unassembled WGS sequence"/>
</dbReference>
<evidence type="ECO:0000256" key="1">
    <source>
        <dbReference type="ARBA" id="ARBA00004651"/>
    </source>
</evidence>
<evidence type="ECO:0000259" key="8">
    <source>
        <dbReference type="PROSITE" id="PS50928"/>
    </source>
</evidence>
<keyword evidence="6 7" id="KW-0472">Membrane</keyword>
<feature type="transmembrane region" description="Helical" evidence="7">
    <location>
        <begin position="121"/>
        <end position="145"/>
    </location>
</feature>
<evidence type="ECO:0000313" key="9">
    <source>
        <dbReference type="EMBL" id="MBU8875964.1"/>
    </source>
</evidence>
<sequence length="325" mass="35624">MPRSAGSLRRSSRKRWRHEHSSFRAWPHAEEPGAARRLEAWATNASPEPILRDATLRVAPQDEGGSGSMSARIVAPVLMGFFMLVLWEGLVRAMAIPSYILPGPILVAKTLVSDWGTLWPALLVTLRITLEALVAAVVVGVSLALLFSLSRWIELSLFPYAIILQVTPIVAIAPLIIAWVDDVNVSLLICAWLVAFFPILSNTVLGLRSVDRNLLDLFELYGASRWRTLMDLRLPAALPYFLGGLRISGGLALIGAVVAEFVAGSGGRESGLAYRILESGYQLKIPRMFAALVLISLAGIAIYLLLALFSHLLLRRWHESALSEE</sequence>
<dbReference type="InterPro" id="IPR000515">
    <property type="entry name" value="MetI-like"/>
</dbReference>
<keyword evidence="5 7" id="KW-1133">Transmembrane helix</keyword>
<keyword evidence="10" id="KW-1185">Reference proteome</keyword>
<name>A0ABS6IMY2_9HYPH</name>
<feature type="transmembrane region" description="Helical" evidence="7">
    <location>
        <begin position="185"/>
        <end position="205"/>
    </location>
</feature>
<evidence type="ECO:0000256" key="4">
    <source>
        <dbReference type="ARBA" id="ARBA00022692"/>
    </source>
</evidence>
<comment type="subcellular location">
    <subcellularLocation>
        <location evidence="1 7">Cell membrane</location>
        <topology evidence="1 7">Multi-pass membrane protein</topology>
    </subcellularLocation>
</comment>
<dbReference type="CDD" id="cd06261">
    <property type="entry name" value="TM_PBP2"/>
    <property type="match status" value="1"/>
</dbReference>
<evidence type="ECO:0000256" key="5">
    <source>
        <dbReference type="ARBA" id="ARBA00022989"/>
    </source>
</evidence>
<comment type="caution">
    <text evidence="9">The sequence shown here is derived from an EMBL/GenBank/DDBJ whole genome shotgun (WGS) entry which is preliminary data.</text>
</comment>
<evidence type="ECO:0000256" key="3">
    <source>
        <dbReference type="ARBA" id="ARBA00022475"/>
    </source>
</evidence>
<evidence type="ECO:0000313" key="10">
    <source>
        <dbReference type="Proteomes" id="UP000727907"/>
    </source>
</evidence>
<accession>A0ABS6IMY2</accession>
<evidence type="ECO:0000256" key="6">
    <source>
        <dbReference type="ARBA" id="ARBA00023136"/>
    </source>
</evidence>
<keyword evidence="4 7" id="KW-0812">Transmembrane</keyword>
<feature type="transmembrane region" description="Helical" evidence="7">
    <location>
        <begin position="288"/>
        <end position="314"/>
    </location>
</feature>
<feature type="transmembrane region" description="Helical" evidence="7">
    <location>
        <begin position="77"/>
        <end position="101"/>
    </location>
</feature>
<feature type="domain" description="ABC transmembrane type-1" evidence="8">
    <location>
        <begin position="122"/>
        <end position="306"/>
    </location>
</feature>
<dbReference type="PANTHER" id="PTHR30151:SF41">
    <property type="entry name" value="ABC TRANSPORTER PERMEASE PROTEIN"/>
    <property type="match status" value="1"/>
</dbReference>
<feature type="transmembrane region" description="Helical" evidence="7">
    <location>
        <begin position="157"/>
        <end position="179"/>
    </location>
</feature>